<gene>
    <name evidence="2" type="ORF">F2P56_023273</name>
</gene>
<dbReference type="EMBL" id="LIHL02000010">
    <property type="protein sequence ID" value="KAF5459317.1"/>
    <property type="molecule type" value="Genomic_DNA"/>
</dbReference>
<accession>A0A833U9U5</accession>
<comment type="caution">
    <text evidence="2">The sequence shown here is derived from an EMBL/GenBank/DDBJ whole genome shotgun (WGS) entry which is preliminary data.</text>
</comment>
<dbReference type="Gramene" id="Jr10_23660_p1">
    <property type="protein sequence ID" value="cds.Jr10_23660_p1"/>
    <property type="gene ID" value="Jr10_23660"/>
</dbReference>
<feature type="transmembrane region" description="Helical" evidence="1">
    <location>
        <begin position="67"/>
        <end position="86"/>
    </location>
</feature>
<evidence type="ECO:0000313" key="3">
    <source>
        <dbReference type="Proteomes" id="UP000619265"/>
    </source>
</evidence>
<keyword evidence="1" id="KW-0472">Membrane</keyword>
<sequence>NYHTKKESDYASTALVAICIAIFLRSYFPVFLHLSHHIVDPFSRSRLRAEGVAGEKRVLGLDRTSFVGLYFINFLAGRQLFVYTLVVSDRQVSWQRFAMLISNNIGSYDSQIKRPS</sequence>
<feature type="non-terminal residue" evidence="2">
    <location>
        <position position="1"/>
    </location>
</feature>
<reference evidence="2" key="1">
    <citation type="submission" date="2015-10" db="EMBL/GenBank/DDBJ databases">
        <authorList>
            <person name="Martinez-Garcia P.J."/>
            <person name="Crepeau M.W."/>
            <person name="Puiu D."/>
            <person name="Gonzalez-Ibeas D."/>
            <person name="Whalen J."/>
            <person name="Stevens K."/>
            <person name="Paul R."/>
            <person name="Butterfield T."/>
            <person name="Britton M."/>
            <person name="Reagan R."/>
            <person name="Chakraborty S."/>
            <person name="Walawage S.L."/>
            <person name="Vasquez-Gross H.A."/>
            <person name="Cardeno C."/>
            <person name="Famula R."/>
            <person name="Pratt K."/>
            <person name="Kuruganti S."/>
            <person name="Aradhya M.K."/>
            <person name="Leslie C.A."/>
            <person name="Dandekar A.M."/>
            <person name="Salzberg S.L."/>
            <person name="Wegrzyn J.L."/>
            <person name="Langley C.H."/>
            <person name="Neale D.B."/>
        </authorList>
    </citation>
    <scope>NUCLEOTIDE SEQUENCE</scope>
    <source>
        <tissue evidence="2">Leaves</tissue>
    </source>
</reference>
<organism evidence="2 3">
    <name type="scientific">Juglans regia</name>
    <name type="common">English walnut</name>
    <dbReference type="NCBI Taxonomy" id="51240"/>
    <lineage>
        <taxon>Eukaryota</taxon>
        <taxon>Viridiplantae</taxon>
        <taxon>Streptophyta</taxon>
        <taxon>Embryophyta</taxon>
        <taxon>Tracheophyta</taxon>
        <taxon>Spermatophyta</taxon>
        <taxon>Magnoliopsida</taxon>
        <taxon>eudicotyledons</taxon>
        <taxon>Gunneridae</taxon>
        <taxon>Pentapetalae</taxon>
        <taxon>rosids</taxon>
        <taxon>fabids</taxon>
        <taxon>Fagales</taxon>
        <taxon>Juglandaceae</taxon>
        <taxon>Juglans</taxon>
    </lineage>
</organism>
<keyword evidence="1" id="KW-0812">Transmembrane</keyword>
<dbReference type="Proteomes" id="UP000619265">
    <property type="component" value="Unassembled WGS sequence"/>
</dbReference>
<protein>
    <submittedName>
        <fullName evidence="2">Uncharacterized protein</fullName>
    </submittedName>
</protein>
<name>A0A833U9U5_JUGRE</name>
<dbReference type="AlphaFoldDB" id="A0A833U9U5"/>
<evidence type="ECO:0000256" key="1">
    <source>
        <dbReference type="SAM" id="Phobius"/>
    </source>
</evidence>
<reference evidence="2" key="2">
    <citation type="submission" date="2020-03" db="EMBL/GenBank/DDBJ databases">
        <title>Walnut 2.0.</title>
        <authorList>
            <person name="Marrano A."/>
            <person name="Britton M."/>
            <person name="Zimin A.V."/>
            <person name="Zaini P.A."/>
            <person name="Workman R."/>
            <person name="Puiu D."/>
            <person name="Bianco L."/>
            <person name="Allen B.J."/>
            <person name="Troggio M."/>
            <person name="Leslie C.A."/>
            <person name="Timp W."/>
            <person name="Dendekar A."/>
            <person name="Salzberg S.L."/>
            <person name="Neale D.B."/>
        </authorList>
    </citation>
    <scope>NUCLEOTIDE SEQUENCE</scope>
    <source>
        <tissue evidence="2">Leaves</tissue>
    </source>
</reference>
<proteinExistence type="predicted"/>
<evidence type="ECO:0000313" key="2">
    <source>
        <dbReference type="EMBL" id="KAF5459317.1"/>
    </source>
</evidence>
<feature type="transmembrane region" description="Helical" evidence="1">
    <location>
        <begin position="12"/>
        <end position="32"/>
    </location>
</feature>
<keyword evidence="1" id="KW-1133">Transmembrane helix</keyword>